<dbReference type="AlphaFoldDB" id="A0A1F4VJW2"/>
<evidence type="ECO:0000313" key="1">
    <source>
        <dbReference type="EMBL" id="OGC57606.1"/>
    </source>
</evidence>
<accession>A0A1F4VJW2</accession>
<protein>
    <submittedName>
        <fullName evidence="1">Uncharacterized protein</fullName>
    </submittedName>
</protein>
<reference evidence="1 2" key="1">
    <citation type="journal article" date="2016" name="Nat. Commun.">
        <title>Thousands of microbial genomes shed light on interconnected biogeochemical processes in an aquifer system.</title>
        <authorList>
            <person name="Anantharaman K."/>
            <person name="Brown C.T."/>
            <person name="Hug L.A."/>
            <person name="Sharon I."/>
            <person name="Castelle C.J."/>
            <person name="Probst A.J."/>
            <person name="Thomas B.C."/>
            <person name="Singh A."/>
            <person name="Wilkins M.J."/>
            <person name="Karaoz U."/>
            <person name="Brodie E.L."/>
            <person name="Williams K.H."/>
            <person name="Hubbard S.S."/>
            <person name="Banfield J.F."/>
        </authorList>
    </citation>
    <scope>NUCLEOTIDE SEQUENCE [LARGE SCALE GENOMIC DNA]</scope>
</reference>
<gene>
    <name evidence="1" type="ORF">A2976_00415</name>
</gene>
<dbReference type="Proteomes" id="UP000178346">
    <property type="component" value="Unassembled WGS sequence"/>
</dbReference>
<name>A0A1F4VJW2_UNCKA</name>
<comment type="caution">
    <text evidence="1">The sequence shown here is derived from an EMBL/GenBank/DDBJ whole genome shotgun (WGS) entry which is preliminary data.</text>
</comment>
<proteinExistence type="predicted"/>
<dbReference type="EMBL" id="MEVJ01000020">
    <property type="protein sequence ID" value="OGC57606.1"/>
    <property type="molecule type" value="Genomic_DNA"/>
</dbReference>
<organism evidence="1 2">
    <name type="scientific">candidate division WWE3 bacterium RIFCSPLOWO2_01_FULL_41_9</name>
    <dbReference type="NCBI Taxonomy" id="1802626"/>
    <lineage>
        <taxon>Bacteria</taxon>
        <taxon>Katanobacteria</taxon>
    </lineage>
</organism>
<sequence length="61" mass="7167">MRKKLFNHQIFKSAYTLLLNIRQGNTEFIYMCQGKMKLFTEFPSSLSSEVKLDPFPFICGE</sequence>
<evidence type="ECO:0000313" key="2">
    <source>
        <dbReference type="Proteomes" id="UP000178346"/>
    </source>
</evidence>